<evidence type="ECO:0000313" key="4">
    <source>
        <dbReference type="EMBL" id="TWP34945.1"/>
    </source>
</evidence>
<sequence>MIAVDLAHWAVDLGAPPARGGTPTAADLALADRSLQDTLACAIAARQEPIIARSRSLGEAGRWAVASHIVDFDDLHMPSTTHISTVCVPATLATGGGPRDYLAGAGVMARIGTALGWSHYSAGWHATTTSGAMGAAACAASALGLDAAQTATALALAVPASGGVRRAFGTDAKSLQVGFAVDAGLRAAALAADGASADPRAVDEWLRLVGGETDVAADLETGAPAVPDGLAIKVYPCCYALQRPIAAIGEIRSQIDVADVQRIVVRTPDCTVTPLVHHRPQTGLEGKFSLEYAVAAALLDDYCGFATFTDDAVQRPEARRLIPMVEIELGSGSGGLLAGHVELDVHVDGGVLHSTRLELPPGAPTRPPTSAQLDRKIEDCLAGSGVSARELSWPLAADVLRHTLADATAFQTTVGANAR</sequence>
<reference evidence="4 5" key="1">
    <citation type="submission" date="2019-05" db="EMBL/GenBank/DDBJ databases">
        <authorList>
            <person name="Lee S.D."/>
        </authorList>
    </citation>
    <scope>NUCLEOTIDE SEQUENCE [LARGE SCALE GENOMIC DNA]</scope>
    <source>
        <strain evidence="4 5">C5-26</strain>
    </source>
</reference>
<accession>A0A563DXL0</accession>
<organism evidence="4 5">
    <name type="scientific">Leekyejoonella antrihumi</name>
    <dbReference type="NCBI Taxonomy" id="1660198"/>
    <lineage>
        <taxon>Bacteria</taxon>
        <taxon>Bacillati</taxon>
        <taxon>Actinomycetota</taxon>
        <taxon>Actinomycetes</taxon>
        <taxon>Micrococcales</taxon>
        <taxon>Dermacoccaceae</taxon>
        <taxon>Leekyejoonella</taxon>
    </lineage>
</organism>
<protein>
    <submittedName>
        <fullName evidence="4">MmgE/PrpD family protein</fullName>
    </submittedName>
</protein>
<dbReference type="InterPro" id="IPR042183">
    <property type="entry name" value="MmgE/PrpD_sf_1"/>
</dbReference>
<feature type="domain" description="MmgE/PrpD N-terminal" evidence="2">
    <location>
        <begin position="64"/>
        <end position="202"/>
    </location>
</feature>
<dbReference type="PANTHER" id="PTHR16943">
    <property type="entry name" value="2-METHYLCITRATE DEHYDRATASE-RELATED"/>
    <property type="match status" value="1"/>
</dbReference>
<dbReference type="PANTHER" id="PTHR16943:SF8">
    <property type="entry name" value="2-METHYLCITRATE DEHYDRATASE"/>
    <property type="match status" value="1"/>
</dbReference>
<feature type="domain" description="MmgE/PrpD C-terminal" evidence="3">
    <location>
        <begin position="235"/>
        <end position="386"/>
    </location>
</feature>
<dbReference type="InterPro" id="IPR045336">
    <property type="entry name" value="MmgE_PrpD_N"/>
</dbReference>
<comment type="caution">
    <text evidence="4">The sequence shown here is derived from an EMBL/GenBank/DDBJ whole genome shotgun (WGS) entry which is preliminary data.</text>
</comment>
<name>A0A563DXL0_9MICO</name>
<dbReference type="Gene3D" id="1.10.4100.10">
    <property type="entry name" value="2-methylcitrate dehydratase PrpD"/>
    <property type="match status" value="1"/>
</dbReference>
<reference evidence="4 5" key="2">
    <citation type="submission" date="2019-08" db="EMBL/GenBank/DDBJ databases">
        <title>Jejuicoccus antrihumi gen. nov., sp. nov., a new member of the family Dermacoccaceae isolated from a cave.</title>
        <authorList>
            <person name="Schumann P."/>
            <person name="Kim I.S."/>
        </authorList>
    </citation>
    <scope>NUCLEOTIDE SEQUENCE [LARGE SCALE GENOMIC DNA]</scope>
    <source>
        <strain evidence="4 5">C5-26</strain>
    </source>
</reference>
<dbReference type="InterPro" id="IPR045337">
    <property type="entry name" value="MmgE_PrpD_C"/>
</dbReference>
<evidence type="ECO:0000259" key="2">
    <source>
        <dbReference type="Pfam" id="PF03972"/>
    </source>
</evidence>
<dbReference type="InterPro" id="IPR042188">
    <property type="entry name" value="MmgE/PrpD_sf_2"/>
</dbReference>
<dbReference type="EMBL" id="VCQV01000023">
    <property type="protein sequence ID" value="TWP34945.1"/>
    <property type="molecule type" value="Genomic_DNA"/>
</dbReference>
<dbReference type="Pfam" id="PF03972">
    <property type="entry name" value="MmgE_PrpD_N"/>
    <property type="match status" value="1"/>
</dbReference>
<dbReference type="Proteomes" id="UP000320244">
    <property type="component" value="Unassembled WGS sequence"/>
</dbReference>
<evidence type="ECO:0000313" key="5">
    <source>
        <dbReference type="Proteomes" id="UP000320244"/>
    </source>
</evidence>
<dbReference type="GO" id="GO:0016829">
    <property type="term" value="F:lyase activity"/>
    <property type="evidence" value="ECO:0007669"/>
    <property type="project" value="InterPro"/>
</dbReference>
<dbReference type="AlphaFoldDB" id="A0A563DXL0"/>
<comment type="similarity">
    <text evidence="1">Belongs to the PrpD family.</text>
</comment>
<evidence type="ECO:0000259" key="3">
    <source>
        <dbReference type="Pfam" id="PF19305"/>
    </source>
</evidence>
<dbReference type="InterPro" id="IPR005656">
    <property type="entry name" value="MmgE_PrpD"/>
</dbReference>
<dbReference type="SUPFAM" id="SSF103378">
    <property type="entry name" value="2-methylcitrate dehydratase PrpD"/>
    <property type="match status" value="1"/>
</dbReference>
<proteinExistence type="inferred from homology"/>
<dbReference type="Pfam" id="PF19305">
    <property type="entry name" value="MmgE_PrpD_C"/>
    <property type="match status" value="1"/>
</dbReference>
<dbReference type="Gene3D" id="3.30.1330.120">
    <property type="entry name" value="2-methylcitrate dehydratase PrpD"/>
    <property type="match status" value="1"/>
</dbReference>
<dbReference type="InterPro" id="IPR036148">
    <property type="entry name" value="MmgE/PrpD_sf"/>
</dbReference>
<gene>
    <name evidence="4" type="ORF">FGL98_15475</name>
</gene>
<dbReference type="RefSeq" id="WP_146318052.1">
    <property type="nucleotide sequence ID" value="NZ_VCQV01000023.1"/>
</dbReference>
<evidence type="ECO:0000256" key="1">
    <source>
        <dbReference type="ARBA" id="ARBA00006174"/>
    </source>
</evidence>
<keyword evidence="5" id="KW-1185">Reference proteome</keyword>
<dbReference type="OrthoDB" id="9797528at2"/>